<dbReference type="GO" id="GO:0046872">
    <property type="term" value="F:metal ion binding"/>
    <property type="evidence" value="ECO:0007669"/>
    <property type="project" value="InterPro"/>
</dbReference>
<sequence length="295" mass="33835">MKRFKAWLIYGREDAKKNEDFIRMHKEAGEELGIDIELLYADKLSTTIEQGKTRLRYAGEIEENPDFVLCRTRDWLLTRQLEHMGLLVFNNSEVSLAGNHKAIAYQEVARLSIPVVDTAFCRREYVERQLLQAPADENGRLLKSLVIKSVAGHGGSQVFLYENREKLPQILSGIGGDDVVIQPRVAGPGEDLRVYIIGNQIQGCVLRRAKEGFKSNFSLGGAVEPYRLSGEEEILVKKCFERWSFDFAGIDFIRSEKGQLLFNEIEDVVGSRMYYQCYEEDILFNYLSYIRKKIS</sequence>
<dbReference type="InterPro" id="IPR013651">
    <property type="entry name" value="ATP-grasp_RimK-type"/>
</dbReference>
<name>A0A0V8QAP8_9FIRM</name>
<proteinExistence type="predicted"/>
<protein>
    <recommendedName>
        <fullName evidence="2">ATP-grasp domain-containing protein</fullName>
    </recommendedName>
</protein>
<evidence type="ECO:0000313" key="4">
    <source>
        <dbReference type="Proteomes" id="UP000054874"/>
    </source>
</evidence>
<reference evidence="3 4" key="1">
    <citation type="submission" date="2015-11" db="EMBL/GenBank/DDBJ databases">
        <title>Butyribacter intestini gen. nov., sp. nov., a butyric acid-producing bacterium of the family Lachnospiraceae isolated from the human faeces.</title>
        <authorList>
            <person name="Zou Y."/>
            <person name="Xue W."/>
            <person name="Luo G."/>
            <person name="Lv M."/>
        </authorList>
    </citation>
    <scope>NUCLEOTIDE SEQUENCE [LARGE SCALE GENOMIC DNA]</scope>
    <source>
        <strain evidence="3 4">ACET-33324</strain>
    </source>
</reference>
<dbReference type="STRING" id="290052.ASU35_04440"/>
<evidence type="ECO:0000259" key="2">
    <source>
        <dbReference type="PROSITE" id="PS50975"/>
    </source>
</evidence>
<dbReference type="PROSITE" id="PS50975">
    <property type="entry name" value="ATP_GRASP"/>
    <property type="match status" value="1"/>
</dbReference>
<evidence type="ECO:0000313" key="3">
    <source>
        <dbReference type="EMBL" id="KSV57659.1"/>
    </source>
</evidence>
<dbReference type="GO" id="GO:0005737">
    <property type="term" value="C:cytoplasm"/>
    <property type="evidence" value="ECO:0007669"/>
    <property type="project" value="TreeGrafter"/>
</dbReference>
<dbReference type="PANTHER" id="PTHR21621:SF0">
    <property type="entry name" value="BETA-CITRYLGLUTAMATE SYNTHASE B-RELATED"/>
    <property type="match status" value="1"/>
</dbReference>
<dbReference type="GO" id="GO:0016879">
    <property type="term" value="F:ligase activity, forming carbon-nitrogen bonds"/>
    <property type="evidence" value="ECO:0007669"/>
    <property type="project" value="TreeGrafter"/>
</dbReference>
<dbReference type="PANTHER" id="PTHR21621">
    <property type="entry name" value="RIBOSOMAL PROTEIN S6 MODIFICATION PROTEIN"/>
    <property type="match status" value="1"/>
</dbReference>
<gene>
    <name evidence="3" type="ORF">ASU35_04440</name>
</gene>
<accession>A0A0V8QAP8</accession>
<dbReference type="EMBL" id="LNAM01000208">
    <property type="protein sequence ID" value="KSV57659.1"/>
    <property type="molecule type" value="Genomic_DNA"/>
</dbReference>
<dbReference type="Gene3D" id="3.30.470.20">
    <property type="entry name" value="ATP-grasp fold, B domain"/>
    <property type="match status" value="1"/>
</dbReference>
<dbReference type="GO" id="GO:0005524">
    <property type="term" value="F:ATP binding"/>
    <property type="evidence" value="ECO:0007669"/>
    <property type="project" value="UniProtKB-UniRule"/>
</dbReference>
<dbReference type="Proteomes" id="UP000054874">
    <property type="component" value="Unassembled WGS sequence"/>
</dbReference>
<keyword evidence="1" id="KW-0067">ATP-binding</keyword>
<dbReference type="OrthoDB" id="9786585at2"/>
<dbReference type="RefSeq" id="WP_058354155.1">
    <property type="nucleotide sequence ID" value="NZ_CABMMD010000208.1"/>
</dbReference>
<comment type="caution">
    <text evidence="3">The sequence shown here is derived from an EMBL/GenBank/DDBJ whole genome shotgun (WGS) entry which is preliminary data.</text>
</comment>
<dbReference type="AlphaFoldDB" id="A0A0V8QAP8"/>
<dbReference type="Gene3D" id="3.40.50.20">
    <property type="match status" value="1"/>
</dbReference>
<keyword evidence="1" id="KW-0547">Nucleotide-binding</keyword>
<evidence type="ECO:0000256" key="1">
    <source>
        <dbReference type="PROSITE-ProRule" id="PRU00409"/>
    </source>
</evidence>
<feature type="domain" description="ATP-grasp" evidence="2">
    <location>
        <begin position="105"/>
        <end position="295"/>
    </location>
</feature>
<keyword evidence="4" id="KW-1185">Reference proteome</keyword>
<dbReference type="SUPFAM" id="SSF56059">
    <property type="entry name" value="Glutathione synthetase ATP-binding domain-like"/>
    <property type="match status" value="1"/>
</dbReference>
<dbReference type="Pfam" id="PF08443">
    <property type="entry name" value="RimK"/>
    <property type="match status" value="1"/>
</dbReference>
<organism evidence="3 4">
    <name type="scientific">Acetivibrio ethanolgignens</name>
    <dbReference type="NCBI Taxonomy" id="290052"/>
    <lineage>
        <taxon>Bacteria</taxon>
        <taxon>Bacillati</taxon>
        <taxon>Bacillota</taxon>
        <taxon>Clostridia</taxon>
        <taxon>Eubacteriales</taxon>
        <taxon>Oscillospiraceae</taxon>
        <taxon>Acetivibrio</taxon>
    </lineage>
</organism>
<dbReference type="InterPro" id="IPR011761">
    <property type="entry name" value="ATP-grasp"/>
</dbReference>